<sequence>MVPSFWVRMGAPGGLRREEGQRACAQPGKGCAQGRHTSTMHPWLTDFKFCNL</sequence>
<keyword evidence="2" id="KW-1185">Reference proteome</keyword>
<dbReference type="EMBL" id="BNBT01000135">
    <property type="protein sequence ID" value="GHE84592.1"/>
    <property type="molecule type" value="Genomic_DNA"/>
</dbReference>
<name>A0A919A2L8_9ACTN</name>
<evidence type="ECO:0000313" key="2">
    <source>
        <dbReference type="Proteomes" id="UP000608024"/>
    </source>
</evidence>
<proteinExistence type="predicted"/>
<accession>A0A919A2L8</accession>
<evidence type="ECO:0000313" key="1">
    <source>
        <dbReference type="EMBL" id="GHE84592.1"/>
    </source>
</evidence>
<organism evidence="1 2">
    <name type="scientific">Streptomyces longispororuber</name>
    <dbReference type="NCBI Taxonomy" id="68230"/>
    <lineage>
        <taxon>Bacteria</taxon>
        <taxon>Bacillati</taxon>
        <taxon>Actinomycetota</taxon>
        <taxon>Actinomycetes</taxon>
        <taxon>Kitasatosporales</taxon>
        <taxon>Streptomycetaceae</taxon>
        <taxon>Streptomyces</taxon>
    </lineage>
</organism>
<dbReference type="AlphaFoldDB" id="A0A919A2L8"/>
<dbReference type="Proteomes" id="UP000608024">
    <property type="component" value="Unassembled WGS sequence"/>
</dbReference>
<protein>
    <submittedName>
        <fullName evidence="1">Uncharacterized protein</fullName>
    </submittedName>
</protein>
<comment type="caution">
    <text evidence="1">The sequence shown here is derived from an EMBL/GenBank/DDBJ whole genome shotgun (WGS) entry which is preliminary data.</text>
</comment>
<gene>
    <name evidence="1" type="ORF">GCM10018785_60660</name>
</gene>
<reference evidence="1" key="2">
    <citation type="submission" date="2020-09" db="EMBL/GenBank/DDBJ databases">
        <authorList>
            <person name="Sun Q."/>
            <person name="Ohkuma M."/>
        </authorList>
    </citation>
    <scope>NUCLEOTIDE SEQUENCE</scope>
    <source>
        <strain evidence="1">JCM 4784</strain>
    </source>
</reference>
<reference evidence="1" key="1">
    <citation type="journal article" date="2014" name="Int. J. Syst. Evol. Microbiol.">
        <title>Complete genome sequence of Corynebacterium casei LMG S-19264T (=DSM 44701T), isolated from a smear-ripened cheese.</title>
        <authorList>
            <consortium name="US DOE Joint Genome Institute (JGI-PGF)"/>
            <person name="Walter F."/>
            <person name="Albersmeier A."/>
            <person name="Kalinowski J."/>
            <person name="Ruckert C."/>
        </authorList>
    </citation>
    <scope>NUCLEOTIDE SEQUENCE</scope>
    <source>
        <strain evidence="1">JCM 4784</strain>
    </source>
</reference>